<evidence type="ECO:0000313" key="2">
    <source>
        <dbReference type="Proteomes" id="UP001242368"/>
    </source>
</evidence>
<keyword evidence="2" id="KW-1185">Reference proteome</keyword>
<protein>
    <submittedName>
        <fullName evidence="1">Uncharacterized protein</fullName>
    </submittedName>
</protein>
<organism evidence="1 2">
    <name type="scientific">Paenimyroides ceti</name>
    <dbReference type="NCBI Taxonomy" id="395087"/>
    <lineage>
        <taxon>Bacteria</taxon>
        <taxon>Pseudomonadati</taxon>
        <taxon>Bacteroidota</taxon>
        <taxon>Flavobacteriia</taxon>
        <taxon>Flavobacteriales</taxon>
        <taxon>Flavobacteriaceae</taxon>
        <taxon>Paenimyroides</taxon>
    </lineage>
</organism>
<dbReference type="RefSeq" id="WP_290365168.1">
    <property type="nucleotide sequence ID" value="NZ_JAUFQU010000051.1"/>
</dbReference>
<accession>A0ABT8D063</accession>
<dbReference type="Proteomes" id="UP001242368">
    <property type="component" value="Unassembled WGS sequence"/>
</dbReference>
<name>A0ABT8D063_9FLAO</name>
<comment type="caution">
    <text evidence="1">The sequence shown here is derived from an EMBL/GenBank/DDBJ whole genome shotgun (WGS) entry which is preliminary data.</text>
</comment>
<dbReference type="EMBL" id="JAUFQU010000051">
    <property type="protein sequence ID" value="MDN3709666.1"/>
    <property type="molecule type" value="Genomic_DNA"/>
</dbReference>
<evidence type="ECO:0000313" key="1">
    <source>
        <dbReference type="EMBL" id="MDN3709666.1"/>
    </source>
</evidence>
<proteinExistence type="predicted"/>
<gene>
    <name evidence="1" type="ORF">QW060_22165</name>
</gene>
<sequence length="48" mass="5858">MMQIFDAEICYQEYCELEFDSGEEWESVSLGNDEDWDTPVFFIRTYEF</sequence>
<reference evidence="2" key="1">
    <citation type="journal article" date="2019" name="Int. J. Syst. Evol. Microbiol.">
        <title>The Global Catalogue of Microorganisms (GCM) 10K type strain sequencing project: providing services to taxonomists for standard genome sequencing and annotation.</title>
        <authorList>
            <consortium name="The Broad Institute Genomics Platform"/>
            <consortium name="The Broad Institute Genome Sequencing Center for Infectious Disease"/>
            <person name="Wu L."/>
            <person name="Ma J."/>
        </authorList>
    </citation>
    <scope>NUCLEOTIDE SEQUENCE [LARGE SCALE GENOMIC DNA]</scope>
    <source>
        <strain evidence="2">CECT 7184</strain>
    </source>
</reference>